<sequence>MWLLLPRKKKAIAESLTVPLTVCSYAKWGSHKRQLHTSRAQETKFSTDASYTPTCTRMVPHDVSIQGMDRSIRPLLLVATGELSSHRINATEIKSDDEEVKSTLQPCSCY</sequence>
<evidence type="ECO:0000313" key="1">
    <source>
        <dbReference type="EMBL" id="RCV20011.1"/>
    </source>
</evidence>
<dbReference type="AlphaFoldDB" id="A0A368QPX6"/>
<accession>A0A368QPX6</accession>
<protein>
    <submittedName>
        <fullName evidence="1">Uncharacterized protein</fullName>
    </submittedName>
</protein>
<name>A0A368QPX6_SETIT</name>
<organism evidence="1">
    <name type="scientific">Setaria italica</name>
    <name type="common">Foxtail millet</name>
    <name type="synonym">Panicum italicum</name>
    <dbReference type="NCBI Taxonomy" id="4555"/>
    <lineage>
        <taxon>Eukaryota</taxon>
        <taxon>Viridiplantae</taxon>
        <taxon>Streptophyta</taxon>
        <taxon>Embryophyta</taxon>
        <taxon>Tracheophyta</taxon>
        <taxon>Spermatophyta</taxon>
        <taxon>Magnoliopsida</taxon>
        <taxon>Liliopsida</taxon>
        <taxon>Poales</taxon>
        <taxon>Poaceae</taxon>
        <taxon>PACMAD clade</taxon>
        <taxon>Panicoideae</taxon>
        <taxon>Panicodae</taxon>
        <taxon>Paniceae</taxon>
        <taxon>Cenchrinae</taxon>
        <taxon>Setaria</taxon>
    </lineage>
</organism>
<proteinExistence type="predicted"/>
<dbReference type="EMBL" id="CM003531">
    <property type="protein sequence ID" value="RCV20011.1"/>
    <property type="molecule type" value="Genomic_DNA"/>
</dbReference>
<reference evidence="1" key="1">
    <citation type="journal article" date="2012" name="Nat. Biotechnol.">
        <title>Reference genome sequence of the model plant Setaria.</title>
        <authorList>
            <person name="Bennetzen J.L."/>
            <person name="Schmutz J."/>
            <person name="Wang H."/>
            <person name="Percifield R."/>
            <person name="Hawkins J."/>
            <person name="Pontaroli A.C."/>
            <person name="Estep M."/>
            <person name="Feng L."/>
            <person name="Vaughn J.N."/>
            <person name="Grimwood J."/>
            <person name="Jenkins J."/>
            <person name="Barry K."/>
            <person name="Lindquist E."/>
            <person name="Hellsten U."/>
            <person name="Deshpande S."/>
            <person name="Wang X."/>
            <person name="Wu X."/>
            <person name="Mitros T."/>
            <person name="Triplett J."/>
            <person name="Yang X."/>
            <person name="Ye C.Y."/>
            <person name="Mauro-Herrera M."/>
            <person name="Wang L."/>
            <person name="Li P."/>
            <person name="Sharma M."/>
            <person name="Sharma R."/>
            <person name="Ronald P.C."/>
            <person name="Panaud O."/>
            <person name="Kellogg E.A."/>
            <person name="Brutnell T.P."/>
            <person name="Doust A.N."/>
            <person name="Tuskan G.A."/>
            <person name="Rokhsar D."/>
            <person name="Devos K.M."/>
        </authorList>
    </citation>
    <scope>NUCLEOTIDE SEQUENCE [LARGE SCALE GENOMIC DNA]</scope>
    <source>
        <strain evidence="1">Yugu1</strain>
    </source>
</reference>
<gene>
    <name evidence="1" type="ORF">SETIT_4G021500v2</name>
</gene>
<reference evidence="1" key="2">
    <citation type="submission" date="2015-07" db="EMBL/GenBank/DDBJ databases">
        <authorList>
            <person name="Noorani M."/>
        </authorList>
    </citation>
    <scope>NUCLEOTIDE SEQUENCE</scope>
    <source>
        <strain evidence="1">Yugu1</strain>
    </source>
</reference>